<feature type="non-terminal residue" evidence="2">
    <location>
        <position position="1"/>
    </location>
</feature>
<sequence length="263" mass="29387">YAAAAAGDGDPYGYPIKSYDATDILHRAAIETARMEGRPPPPAPTRYTYMDNRTGPRVGPGLRKLKIAIPPPWLHNYKEMHKVLRYWSEEQAADIERLASRNPALQLDIPECLSTETLLASGYLGARDLPEEDSDSDMDEEGRPLPEGAPRAAMEWRAEGPGHVPAYRHVLAPDPPLPPPTLSWEQALQRAAQGLRRPLPDPLPLPPAVPPVPYLSDEQLAWEQEYDKSQLPRVRRVDPSEVDLVEMAWNIWQHSRPGAAIQL</sequence>
<protein>
    <submittedName>
        <fullName evidence="2">Uncharacterized protein</fullName>
    </submittedName>
</protein>
<accession>A0AAD3HQT4</accession>
<organism evidence="2 3">
    <name type="scientific">Astrephomene gubernaculifera</name>
    <dbReference type="NCBI Taxonomy" id="47775"/>
    <lineage>
        <taxon>Eukaryota</taxon>
        <taxon>Viridiplantae</taxon>
        <taxon>Chlorophyta</taxon>
        <taxon>core chlorophytes</taxon>
        <taxon>Chlorophyceae</taxon>
        <taxon>CS clade</taxon>
        <taxon>Chlamydomonadales</taxon>
        <taxon>Astrephomenaceae</taxon>
        <taxon>Astrephomene</taxon>
    </lineage>
</organism>
<keyword evidence="3" id="KW-1185">Reference proteome</keyword>
<feature type="region of interest" description="Disordered" evidence="1">
    <location>
        <begin position="126"/>
        <end position="148"/>
    </location>
</feature>
<feature type="compositionally biased region" description="Acidic residues" evidence="1">
    <location>
        <begin position="130"/>
        <end position="140"/>
    </location>
</feature>
<reference evidence="2 3" key="1">
    <citation type="journal article" date="2021" name="Sci. Rep.">
        <title>Genome sequencing of the multicellular alga Astrephomene provides insights into convergent evolution of germ-soma differentiation.</title>
        <authorList>
            <person name="Yamashita S."/>
            <person name="Yamamoto K."/>
            <person name="Matsuzaki R."/>
            <person name="Suzuki S."/>
            <person name="Yamaguchi H."/>
            <person name="Hirooka S."/>
            <person name="Minakuchi Y."/>
            <person name="Miyagishima S."/>
            <person name="Kawachi M."/>
            <person name="Toyoda A."/>
            <person name="Nozaki H."/>
        </authorList>
    </citation>
    <scope>NUCLEOTIDE SEQUENCE [LARGE SCALE GENOMIC DNA]</scope>
    <source>
        <strain evidence="2 3">NIES-4017</strain>
    </source>
</reference>
<proteinExistence type="predicted"/>
<dbReference type="Proteomes" id="UP001054857">
    <property type="component" value="Unassembled WGS sequence"/>
</dbReference>
<feature type="region of interest" description="Disordered" evidence="1">
    <location>
        <begin position="35"/>
        <end position="55"/>
    </location>
</feature>
<evidence type="ECO:0000256" key="1">
    <source>
        <dbReference type="SAM" id="MobiDB-lite"/>
    </source>
</evidence>
<comment type="caution">
    <text evidence="2">The sequence shown here is derived from an EMBL/GenBank/DDBJ whole genome shotgun (WGS) entry which is preliminary data.</text>
</comment>
<gene>
    <name evidence="2" type="ORF">Agub_g11490</name>
</gene>
<dbReference type="AlphaFoldDB" id="A0AAD3HQT4"/>
<evidence type="ECO:0000313" key="3">
    <source>
        <dbReference type="Proteomes" id="UP001054857"/>
    </source>
</evidence>
<evidence type="ECO:0000313" key="2">
    <source>
        <dbReference type="EMBL" id="GFR49432.1"/>
    </source>
</evidence>
<name>A0AAD3HQT4_9CHLO</name>
<dbReference type="EMBL" id="BMAR01000030">
    <property type="protein sequence ID" value="GFR49432.1"/>
    <property type="molecule type" value="Genomic_DNA"/>
</dbReference>